<keyword evidence="2 7" id="KW-0812">Transmembrane</keyword>
<dbReference type="PANTHER" id="PTHR43394:SF1">
    <property type="entry name" value="ATP-BINDING CASSETTE SUB-FAMILY B MEMBER 10, MITOCHONDRIAL"/>
    <property type="match status" value="1"/>
</dbReference>
<dbReference type="InterPro" id="IPR011527">
    <property type="entry name" value="ABC1_TM_dom"/>
</dbReference>
<dbReference type="InterPro" id="IPR017871">
    <property type="entry name" value="ABC_transporter-like_CS"/>
</dbReference>
<organism evidence="10 11">
    <name type="scientific">Alicyclobacillus fodiniaquatilis</name>
    <dbReference type="NCBI Taxonomy" id="1661150"/>
    <lineage>
        <taxon>Bacteria</taxon>
        <taxon>Bacillati</taxon>
        <taxon>Bacillota</taxon>
        <taxon>Bacilli</taxon>
        <taxon>Bacillales</taxon>
        <taxon>Alicyclobacillaceae</taxon>
        <taxon>Alicyclobacillus</taxon>
    </lineage>
</organism>
<evidence type="ECO:0000259" key="9">
    <source>
        <dbReference type="PROSITE" id="PS50929"/>
    </source>
</evidence>
<evidence type="ECO:0000256" key="3">
    <source>
        <dbReference type="ARBA" id="ARBA00022741"/>
    </source>
</evidence>
<comment type="subcellular location">
    <subcellularLocation>
        <location evidence="1">Cell membrane</location>
        <topology evidence="1">Multi-pass membrane protein</topology>
    </subcellularLocation>
</comment>
<keyword evidence="11" id="KW-1185">Reference proteome</keyword>
<dbReference type="Pfam" id="PF00005">
    <property type="entry name" value="ABC_tran"/>
    <property type="match status" value="1"/>
</dbReference>
<dbReference type="EMBL" id="JBHUCX010000095">
    <property type="protein sequence ID" value="MFD1677598.1"/>
    <property type="molecule type" value="Genomic_DNA"/>
</dbReference>
<evidence type="ECO:0000256" key="2">
    <source>
        <dbReference type="ARBA" id="ARBA00022692"/>
    </source>
</evidence>
<evidence type="ECO:0000313" key="10">
    <source>
        <dbReference type="EMBL" id="MFD1677598.1"/>
    </source>
</evidence>
<evidence type="ECO:0000256" key="1">
    <source>
        <dbReference type="ARBA" id="ARBA00004651"/>
    </source>
</evidence>
<feature type="transmembrane region" description="Helical" evidence="7">
    <location>
        <begin position="387"/>
        <end position="410"/>
    </location>
</feature>
<name>A0ABW4JPU4_9BACL</name>
<accession>A0ABW4JPU4</accession>
<evidence type="ECO:0000256" key="6">
    <source>
        <dbReference type="ARBA" id="ARBA00023136"/>
    </source>
</evidence>
<dbReference type="Pfam" id="PF00664">
    <property type="entry name" value="ABC_membrane"/>
    <property type="match status" value="1"/>
</dbReference>
<keyword evidence="6 7" id="KW-0472">Membrane</keyword>
<dbReference type="PROSITE" id="PS00211">
    <property type="entry name" value="ABC_TRANSPORTER_1"/>
    <property type="match status" value="1"/>
</dbReference>
<gene>
    <name evidence="10" type="ORF">ACFSB2_23330</name>
</gene>
<feature type="transmembrane region" description="Helical" evidence="7">
    <location>
        <begin position="284"/>
        <end position="302"/>
    </location>
</feature>
<feature type="transmembrane region" description="Helical" evidence="7">
    <location>
        <begin position="308"/>
        <end position="330"/>
    </location>
</feature>
<evidence type="ECO:0000313" key="11">
    <source>
        <dbReference type="Proteomes" id="UP001597079"/>
    </source>
</evidence>
<dbReference type="GO" id="GO:0005524">
    <property type="term" value="F:ATP binding"/>
    <property type="evidence" value="ECO:0007669"/>
    <property type="project" value="UniProtKB-KW"/>
</dbReference>
<dbReference type="CDD" id="cd18563">
    <property type="entry name" value="ABC_6TM_exporter_like"/>
    <property type="match status" value="1"/>
</dbReference>
<evidence type="ECO:0000256" key="7">
    <source>
        <dbReference type="SAM" id="Phobius"/>
    </source>
</evidence>
<keyword evidence="3" id="KW-0547">Nucleotide-binding</keyword>
<keyword evidence="4 10" id="KW-0067">ATP-binding</keyword>
<dbReference type="InterPro" id="IPR003593">
    <property type="entry name" value="AAA+_ATPase"/>
</dbReference>
<dbReference type="RefSeq" id="WP_377945508.1">
    <property type="nucleotide sequence ID" value="NZ_JBHUCX010000095.1"/>
</dbReference>
<feature type="transmembrane region" description="Helical" evidence="7">
    <location>
        <begin position="416"/>
        <end position="436"/>
    </location>
</feature>
<dbReference type="InterPro" id="IPR027417">
    <property type="entry name" value="P-loop_NTPase"/>
</dbReference>
<evidence type="ECO:0000256" key="4">
    <source>
        <dbReference type="ARBA" id="ARBA00022840"/>
    </source>
</evidence>
<dbReference type="InterPro" id="IPR003439">
    <property type="entry name" value="ABC_transporter-like_ATP-bd"/>
</dbReference>
<dbReference type="InterPro" id="IPR036640">
    <property type="entry name" value="ABC1_TM_sf"/>
</dbReference>
<reference evidence="11" key="1">
    <citation type="journal article" date="2019" name="Int. J. Syst. Evol. Microbiol.">
        <title>The Global Catalogue of Microorganisms (GCM) 10K type strain sequencing project: providing services to taxonomists for standard genome sequencing and annotation.</title>
        <authorList>
            <consortium name="The Broad Institute Genomics Platform"/>
            <consortium name="The Broad Institute Genome Sequencing Center for Infectious Disease"/>
            <person name="Wu L."/>
            <person name="Ma J."/>
        </authorList>
    </citation>
    <scope>NUCLEOTIDE SEQUENCE [LARGE SCALE GENOMIC DNA]</scope>
    <source>
        <strain evidence="11">CGMCC 1.12286</strain>
    </source>
</reference>
<dbReference type="SUPFAM" id="SSF52540">
    <property type="entry name" value="P-loop containing nucleoside triphosphate hydrolases"/>
    <property type="match status" value="1"/>
</dbReference>
<dbReference type="SMART" id="SM00382">
    <property type="entry name" value="AAA"/>
    <property type="match status" value="1"/>
</dbReference>
<dbReference type="SUPFAM" id="SSF90123">
    <property type="entry name" value="ABC transporter transmembrane region"/>
    <property type="match status" value="1"/>
</dbReference>
<proteinExistence type="predicted"/>
<dbReference type="PANTHER" id="PTHR43394">
    <property type="entry name" value="ATP-DEPENDENT PERMEASE MDL1, MITOCHONDRIAL"/>
    <property type="match status" value="1"/>
</dbReference>
<dbReference type="PROSITE" id="PS50929">
    <property type="entry name" value="ABC_TM1F"/>
    <property type="match status" value="1"/>
</dbReference>
<comment type="caution">
    <text evidence="10">The sequence shown here is derived from an EMBL/GenBank/DDBJ whole genome shotgun (WGS) entry which is preliminary data.</text>
</comment>
<evidence type="ECO:0000256" key="5">
    <source>
        <dbReference type="ARBA" id="ARBA00022989"/>
    </source>
</evidence>
<sequence>MNSQIIDALPQALLSELGEDVLQSLCTDVDAFGKFSEQWAILTKNALVMLDADGREQHRIALSVIISADAQMYIGAGRLSVKTTDGPVVLAHYSPRLVQKVSAFKNAINAVAKGEQLPHLSEKDLPRTCPTCGRPLDVGTNVCPLCVDKGKVVVRLIRYAKPFRNLMILSILLLLAVTGISLVPPYLTKVIVDKVITPHNFGSMLLILVLSLLLANLLQAVLQAVRGYLGVWLGSRMMGNIRRDIYDALMKLSLSYFDKRQTSQFIGRVNNDAQQMQQFLTDGLIMMTSQVTSLVAIIVMMLRLNWFLAVLAFITTPLILITSISLWPFVRLRWYRLWRTRVRLNVLVGDSLNGIRVVKAFGQEQMEEDRYQEANLRMVDLSTRMDGLWQGVFPLFNFISSFGTVLVWFFGGREVLHGSITLGTLMAFITYLNMFFGPLQWFSQLINWVTNALASAERVFEIIDTIPDVREAADAVPMPLIEGRVEIEGLSFGYERHHPVLKNINLQVEPGEMIGLVGHSGAGKSTFINLLCRFYDPNEGSILLDGTDLRDIRQEDLHSQIGVVLQETFLFDGTVKENIAYAKPDASQYEIMRAAKIANAHSFIMRLTDGYDTRVGERGHRLSGGEKQRIAIARAVLHDPRILILDEATASLDTETERQIQEALARLVKGRTTFAIAHRLSTLRNANRLVVFERGEIVEAGTHEELLSTEGVYYGLVKAQTELSQIRGVGE</sequence>
<protein>
    <submittedName>
        <fullName evidence="10">ABC transporter ATP-binding protein</fullName>
    </submittedName>
</protein>
<feature type="transmembrane region" description="Helical" evidence="7">
    <location>
        <begin position="166"/>
        <end position="187"/>
    </location>
</feature>
<feature type="transmembrane region" description="Helical" evidence="7">
    <location>
        <begin position="207"/>
        <end position="233"/>
    </location>
</feature>
<dbReference type="PROSITE" id="PS50893">
    <property type="entry name" value="ABC_TRANSPORTER_2"/>
    <property type="match status" value="1"/>
</dbReference>
<evidence type="ECO:0000259" key="8">
    <source>
        <dbReference type="PROSITE" id="PS50893"/>
    </source>
</evidence>
<dbReference type="Gene3D" id="1.20.1560.10">
    <property type="entry name" value="ABC transporter type 1, transmembrane domain"/>
    <property type="match status" value="1"/>
</dbReference>
<feature type="domain" description="ABC transmembrane type-1" evidence="9">
    <location>
        <begin position="168"/>
        <end position="447"/>
    </location>
</feature>
<dbReference type="Proteomes" id="UP001597079">
    <property type="component" value="Unassembled WGS sequence"/>
</dbReference>
<keyword evidence="5 7" id="KW-1133">Transmembrane helix</keyword>
<dbReference type="InterPro" id="IPR039421">
    <property type="entry name" value="Type_1_exporter"/>
</dbReference>
<dbReference type="Gene3D" id="3.40.50.300">
    <property type="entry name" value="P-loop containing nucleotide triphosphate hydrolases"/>
    <property type="match status" value="1"/>
</dbReference>
<feature type="domain" description="ABC transporter" evidence="8">
    <location>
        <begin position="485"/>
        <end position="719"/>
    </location>
</feature>